<feature type="transmembrane region" description="Helical" evidence="6">
    <location>
        <begin position="150"/>
        <end position="175"/>
    </location>
</feature>
<name>A0A6J4TL36_9SPHN</name>
<feature type="transmembrane region" description="Helical" evidence="6">
    <location>
        <begin position="36"/>
        <end position="53"/>
    </location>
</feature>
<dbReference type="PANTHER" id="PTHR21716:SF62">
    <property type="entry name" value="TRANSPORT PROTEIN YDBI-RELATED"/>
    <property type="match status" value="1"/>
</dbReference>
<sequence length="352" mass="37140">MEARHSLSEAQFIRRTLIVIALVALAMFLWMLRDVLLMIFGAVVVAALFRSLASQFQRLHVPQGLALALSVLSIFAIVGGALALFGSQIIAQTETLSQTLPKAWESLQARITASGLPLDADQLKPTGAGSNLAAQAGSFVMSLGGGLADALLIIVGGIFIAASPRFYTAGAVKLVPDSKRDLTREAMADSGKALRLWLKAQLVAMVLIGLLTGLGLWILGVPSALALGLIAGLLEFVPFVGPILAAIPAVLIALAIDPQLALWTLLLYVLIQNIEGYAVQPIIQSWAVEVPGAVLLFALLACGAMFGPLGIIFAAPLTVVVYVLIKRLYVREALDTATPIPGEDQPETKPAR</sequence>
<dbReference type="AlphaFoldDB" id="A0A6J4TL36"/>
<reference evidence="7" key="1">
    <citation type="submission" date="2020-02" db="EMBL/GenBank/DDBJ databases">
        <authorList>
            <person name="Meier V. D."/>
        </authorList>
    </citation>
    <scope>NUCLEOTIDE SEQUENCE</scope>
    <source>
        <strain evidence="7">AVDCRST_MAG62</strain>
    </source>
</reference>
<evidence type="ECO:0000256" key="2">
    <source>
        <dbReference type="ARBA" id="ARBA00009773"/>
    </source>
</evidence>
<evidence type="ECO:0000256" key="5">
    <source>
        <dbReference type="ARBA" id="ARBA00023136"/>
    </source>
</evidence>
<dbReference type="EMBL" id="CADCWB010000181">
    <property type="protein sequence ID" value="CAA9526171.1"/>
    <property type="molecule type" value="Genomic_DNA"/>
</dbReference>
<evidence type="ECO:0000256" key="3">
    <source>
        <dbReference type="ARBA" id="ARBA00022692"/>
    </source>
</evidence>
<dbReference type="Pfam" id="PF01594">
    <property type="entry name" value="AI-2E_transport"/>
    <property type="match status" value="1"/>
</dbReference>
<dbReference type="PANTHER" id="PTHR21716">
    <property type="entry name" value="TRANSMEMBRANE PROTEIN"/>
    <property type="match status" value="1"/>
</dbReference>
<feature type="transmembrane region" description="Helical" evidence="6">
    <location>
        <begin position="225"/>
        <end position="253"/>
    </location>
</feature>
<proteinExistence type="inferred from homology"/>
<comment type="similarity">
    <text evidence="2">Belongs to the autoinducer-2 exporter (AI-2E) (TC 2.A.86) family.</text>
</comment>
<dbReference type="GO" id="GO:0055085">
    <property type="term" value="P:transmembrane transport"/>
    <property type="evidence" value="ECO:0007669"/>
    <property type="project" value="TreeGrafter"/>
</dbReference>
<keyword evidence="5 6" id="KW-0472">Membrane</keyword>
<protein>
    <submittedName>
        <fullName evidence="7">Uncharacterized UPF0118 membrane protein</fullName>
    </submittedName>
</protein>
<evidence type="ECO:0000313" key="7">
    <source>
        <dbReference type="EMBL" id="CAA9526171.1"/>
    </source>
</evidence>
<gene>
    <name evidence="7" type="ORF">AVDCRST_MAG62-1477</name>
</gene>
<feature type="transmembrane region" description="Helical" evidence="6">
    <location>
        <begin position="65"/>
        <end position="91"/>
    </location>
</feature>
<organism evidence="7">
    <name type="scientific">uncultured Sphingomonas sp</name>
    <dbReference type="NCBI Taxonomy" id="158754"/>
    <lineage>
        <taxon>Bacteria</taxon>
        <taxon>Pseudomonadati</taxon>
        <taxon>Pseudomonadota</taxon>
        <taxon>Alphaproteobacteria</taxon>
        <taxon>Sphingomonadales</taxon>
        <taxon>Sphingomonadaceae</taxon>
        <taxon>Sphingomonas</taxon>
        <taxon>environmental samples</taxon>
    </lineage>
</organism>
<evidence type="ECO:0000256" key="6">
    <source>
        <dbReference type="SAM" id="Phobius"/>
    </source>
</evidence>
<dbReference type="InterPro" id="IPR002549">
    <property type="entry name" value="AI-2E-like"/>
</dbReference>
<feature type="transmembrane region" description="Helical" evidence="6">
    <location>
        <begin position="260"/>
        <end position="283"/>
    </location>
</feature>
<feature type="transmembrane region" description="Helical" evidence="6">
    <location>
        <begin position="12"/>
        <end position="30"/>
    </location>
</feature>
<feature type="transmembrane region" description="Helical" evidence="6">
    <location>
        <begin position="196"/>
        <end position="219"/>
    </location>
</feature>
<comment type="subcellular location">
    <subcellularLocation>
        <location evidence="1">Membrane</location>
        <topology evidence="1">Multi-pass membrane protein</topology>
    </subcellularLocation>
</comment>
<feature type="transmembrane region" description="Helical" evidence="6">
    <location>
        <begin position="295"/>
        <end position="325"/>
    </location>
</feature>
<keyword evidence="3 6" id="KW-0812">Transmembrane</keyword>
<evidence type="ECO:0000256" key="4">
    <source>
        <dbReference type="ARBA" id="ARBA00022989"/>
    </source>
</evidence>
<keyword evidence="4 6" id="KW-1133">Transmembrane helix</keyword>
<dbReference type="GO" id="GO:0016020">
    <property type="term" value="C:membrane"/>
    <property type="evidence" value="ECO:0007669"/>
    <property type="project" value="UniProtKB-SubCell"/>
</dbReference>
<accession>A0A6J4TL36</accession>
<evidence type="ECO:0000256" key="1">
    <source>
        <dbReference type="ARBA" id="ARBA00004141"/>
    </source>
</evidence>